<dbReference type="SUPFAM" id="SSF53474">
    <property type="entry name" value="alpha/beta-Hydrolases"/>
    <property type="match status" value="1"/>
</dbReference>
<dbReference type="KEGG" id="pla:Plav_2943"/>
<protein>
    <submittedName>
        <fullName evidence="7">Poly(R)-hydroxyalkanoic acid synthase, class I</fullName>
    </submittedName>
</protein>
<evidence type="ECO:0000256" key="2">
    <source>
        <dbReference type="ARBA" id="ARBA00022490"/>
    </source>
</evidence>
<dbReference type="EMBL" id="CP000774">
    <property type="protein sequence ID" value="ABS64550.1"/>
    <property type="molecule type" value="Genomic_DNA"/>
</dbReference>
<name>A7HXB7_PARL1</name>
<dbReference type="OrthoDB" id="7208816at2"/>
<evidence type="ECO:0000256" key="3">
    <source>
        <dbReference type="ARBA" id="ARBA00022679"/>
    </source>
</evidence>
<organism evidence="7 8">
    <name type="scientific">Parvibaculum lavamentivorans (strain DS-1 / DSM 13023 / NCIMB 13966)</name>
    <dbReference type="NCBI Taxonomy" id="402881"/>
    <lineage>
        <taxon>Bacteria</taxon>
        <taxon>Pseudomonadati</taxon>
        <taxon>Pseudomonadota</taxon>
        <taxon>Alphaproteobacteria</taxon>
        <taxon>Hyphomicrobiales</taxon>
        <taxon>Parvibaculaceae</taxon>
        <taxon>Parvibaculum</taxon>
    </lineage>
</organism>
<feature type="compositionally biased region" description="Basic residues" evidence="5">
    <location>
        <begin position="23"/>
        <end position="35"/>
    </location>
</feature>
<dbReference type="RefSeq" id="WP_012111866.1">
    <property type="nucleotide sequence ID" value="NC_009719.1"/>
</dbReference>
<sequence>MSLKDTSPAAPAAARKGASTKPRPPKKPRAPRRKAAPLSEALPGPEAEAPAPTEGISAKFAPDPKAAAARDYVMPDLGALAVNLLKAAGMGQKAARQLMQSDDSSDASHTLHDLERVGRALMEVAGSYIRNPARIFEAQAALWEGYMSLAGSMTRRFLLGEEVPPVAQPGRSDKRFRDPDWQENIVFDLMKQSYLLTSKWLTDRVKQAEGVDPHTREKADFYVRQMTNAMSPSNFLFTNPEILRATLASNGENLVAGMEHLLEDIERGHGHIQIQQTDMSAFRLGENIATTPGKVIYQNGLMQLIQYEPTTEKVHKRPLVIFPPWINKYYILDLTPEKSLIKWCLDKGYTVFVASWVNPDARLALKTFEDYMIEGVYAALNAVEQATGETEVNAVGYCIGGTLLACSLAHMAARKDTRIKSATFLVTQVDFTEAGELKVFIDEEQISDIEKQMHQKGGYLKGSTMASTFNMLRSNDLIWNYVVNNYLLGREPMPFDILYWNADATRLPSAMHVGYLRECYLENKLAEGRMILGGEELHLDKVKVPVYLQSSREDHISPYNSVYKATKLFGGPVRFICAGSGHIAGVINPPAAGKYNHWLNDDLPPTPDEWFAGATDHKGSWWPDWETWLAEKSGPMVAARKPGSGKLKVLEDAPGSYVLVKSED</sequence>
<dbReference type="NCBIfam" id="TIGR01838">
    <property type="entry name" value="PHA_synth_I"/>
    <property type="match status" value="1"/>
</dbReference>
<evidence type="ECO:0000313" key="7">
    <source>
        <dbReference type="EMBL" id="ABS64550.1"/>
    </source>
</evidence>
<feature type="region of interest" description="Disordered" evidence="5">
    <location>
        <begin position="1"/>
        <end position="59"/>
    </location>
</feature>
<dbReference type="HOGENOM" id="CLU_017387_1_0_5"/>
<dbReference type="GO" id="GO:0016746">
    <property type="term" value="F:acyltransferase activity"/>
    <property type="evidence" value="ECO:0007669"/>
    <property type="project" value="UniProtKB-KW"/>
</dbReference>
<dbReference type="AlphaFoldDB" id="A7HXB7"/>
<dbReference type="GO" id="GO:0042619">
    <property type="term" value="P:poly-hydroxybutyrate biosynthetic process"/>
    <property type="evidence" value="ECO:0007669"/>
    <property type="project" value="InterPro"/>
</dbReference>
<dbReference type="InterPro" id="IPR010941">
    <property type="entry name" value="PhaC_N"/>
</dbReference>
<feature type="compositionally biased region" description="Low complexity" evidence="5">
    <location>
        <begin position="36"/>
        <end position="59"/>
    </location>
</feature>
<proteinExistence type="predicted"/>
<dbReference type="Proteomes" id="UP000006377">
    <property type="component" value="Chromosome"/>
</dbReference>
<evidence type="ECO:0000259" key="6">
    <source>
        <dbReference type="Pfam" id="PF07167"/>
    </source>
</evidence>
<evidence type="ECO:0000313" key="8">
    <source>
        <dbReference type="Proteomes" id="UP000006377"/>
    </source>
</evidence>
<dbReference type="InterPro" id="IPR010963">
    <property type="entry name" value="PHA_synth_I"/>
</dbReference>
<keyword evidence="4" id="KW-0012">Acyltransferase</keyword>
<keyword evidence="2" id="KW-0963">Cytoplasm</keyword>
<dbReference type="PANTHER" id="PTHR36837">
    <property type="entry name" value="POLY(3-HYDROXYALKANOATE) POLYMERASE SUBUNIT PHAC"/>
    <property type="match status" value="1"/>
</dbReference>
<accession>A7HXB7</accession>
<dbReference type="Gene3D" id="3.40.50.1820">
    <property type="entry name" value="alpha/beta hydrolase"/>
    <property type="match status" value="1"/>
</dbReference>
<dbReference type="PANTHER" id="PTHR36837:SF5">
    <property type="entry name" value="POLY-3-HYDROXYBUTYRATE SYNTHASE"/>
    <property type="match status" value="1"/>
</dbReference>
<dbReference type="InterPro" id="IPR051321">
    <property type="entry name" value="PHA/PHB_synthase"/>
</dbReference>
<evidence type="ECO:0000256" key="4">
    <source>
        <dbReference type="ARBA" id="ARBA00023315"/>
    </source>
</evidence>
<keyword evidence="8" id="KW-1185">Reference proteome</keyword>
<comment type="subcellular location">
    <subcellularLocation>
        <location evidence="1">Cytoplasm</location>
    </subcellularLocation>
</comment>
<keyword evidence="3" id="KW-0808">Transferase</keyword>
<evidence type="ECO:0000256" key="5">
    <source>
        <dbReference type="SAM" id="MobiDB-lite"/>
    </source>
</evidence>
<dbReference type="STRING" id="402881.Plav_2943"/>
<reference evidence="7 8" key="1">
    <citation type="journal article" date="2011" name="Stand. Genomic Sci.">
        <title>Complete genome sequence of Parvibaculum lavamentivorans type strain (DS-1(T)).</title>
        <authorList>
            <person name="Schleheck D."/>
            <person name="Weiss M."/>
            <person name="Pitluck S."/>
            <person name="Bruce D."/>
            <person name="Land M.L."/>
            <person name="Han S."/>
            <person name="Saunders E."/>
            <person name="Tapia R."/>
            <person name="Detter C."/>
            <person name="Brettin T."/>
            <person name="Han J."/>
            <person name="Woyke T."/>
            <person name="Goodwin L."/>
            <person name="Pennacchio L."/>
            <person name="Nolan M."/>
            <person name="Cook A.M."/>
            <person name="Kjelleberg S."/>
            <person name="Thomas T."/>
        </authorList>
    </citation>
    <scope>NUCLEOTIDE SEQUENCE [LARGE SCALE GENOMIC DNA]</scope>
    <source>
        <strain evidence="8">DS-1 / DSM 13023 / NCIMB 13966</strain>
    </source>
</reference>
<gene>
    <name evidence="7" type="ordered locus">Plav_2943</name>
</gene>
<dbReference type="InterPro" id="IPR029058">
    <property type="entry name" value="AB_hydrolase_fold"/>
</dbReference>
<feature type="domain" description="Poly-beta-hydroxybutyrate polymerase N-terminal" evidence="6">
    <location>
        <begin position="173"/>
        <end position="344"/>
    </location>
</feature>
<dbReference type="Pfam" id="PF07167">
    <property type="entry name" value="PhaC_N"/>
    <property type="match status" value="1"/>
</dbReference>
<evidence type="ECO:0000256" key="1">
    <source>
        <dbReference type="ARBA" id="ARBA00004496"/>
    </source>
</evidence>
<dbReference type="GO" id="GO:0005737">
    <property type="term" value="C:cytoplasm"/>
    <property type="evidence" value="ECO:0007669"/>
    <property type="project" value="UniProtKB-SubCell"/>
</dbReference>
<dbReference type="eggNOG" id="COG3243">
    <property type="taxonomic scope" value="Bacteria"/>
</dbReference>